<evidence type="ECO:0000313" key="4">
    <source>
        <dbReference type="Proteomes" id="UP000178943"/>
    </source>
</evidence>
<comment type="caution">
    <text evidence="3">The sequence shown here is derived from an EMBL/GenBank/DDBJ whole genome shotgun (WGS) entry which is preliminary data.</text>
</comment>
<dbReference type="InterPro" id="IPR038763">
    <property type="entry name" value="DHH_sf"/>
</dbReference>
<name>A0A1F5VEZ8_9BACT</name>
<dbReference type="InterPro" id="IPR051319">
    <property type="entry name" value="Oligoribo/pAp-PDE_c-di-AMP_PDE"/>
</dbReference>
<dbReference type="Gene3D" id="3.10.310.30">
    <property type="match status" value="1"/>
</dbReference>
<evidence type="ECO:0000313" key="3">
    <source>
        <dbReference type="EMBL" id="OGF61828.1"/>
    </source>
</evidence>
<dbReference type="PANTHER" id="PTHR47618">
    <property type="entry name" value="BIFUNCTIONAL OLIGORIBONUCLEASE AND PAP PHOSPHATASE NRNA"/>
    <property type="match status" value="1"/>
</dbReference>
<dbReference type="PANTHER" id="PTHR47618:SF1">
    <property type="entry name" value="BIFUNCTIONAL OLIGORIBONUCLEASE AND PAP PHOSPHATASE NRNA"/>
    <property type="match status" value="1"/>
</dbReference>
<sequence length="321" mass="36065">MVDALLSIKELVEKENEFIITSHIRPDGDSVATQIALSIALQRIGKKVTILNKDKVPYLYKFLPGTELILHAHEIPPSPRIVFYVECSDADRPELHVNGEHFIVNIDHHITNTMYGDINWIDPYSPAAGAMVYDFLKIMNIELTRDIATNIFAAIAADTGGFRYNLYEKTFFLCQEMVRSGIKAEDITKNLFGSYPASRMKLLGEVLKSMTFEAGGKVVWIMVTNDMMINTQASPVDCEGFIDYVLFIDGVEMALFFKQSDNKRTRVSLRSTGNIDVSPIARKFGGGGHKYAAACTLLEDMNSSIKMFVESLKDYYKKELG</sequence>
<protein>
    <submittedName>
        <fullName evidence="3">Uncharacterized protein</fullName>
    </submittedName>
</protein>
<dbReference type="Proteomes" id="UP000178943">
    <property type="component" value="Unassembled WGS sequence"/>
</dbReference>
<dbReference type="Gene3D" id="3.90.1640.10">
    <property type="entry name" value="inorganic pyrophosphatase (n-terminal core)"/>
    <property type="match status" value="1"/>
</dbReference>
<organism evidence="3 4">
    <name type="scientific">Candidatus Fischerbacteria bacterium RBG_13_37_8</name>
    <dbReference type="NCBI Taxonomy" id="1817863"/>
    <lineage>
        <taxon>Bacteria</taxon>
        <taxon>Candidatus Fischeribacteriota</taxon>
    </lineage>
</organism>
<accession>A0A1F5VEZ8</accession>
<dbReference type="EMBL" id="MFGW01000187">
    <property type="protein sequence ID" value="OGF61828.1"/>
    <property type="molecule type" value="Genomic_DNA"/>
</dbReference>
<evidence type="ECO:0000259" key="1">
    <source>
        <dbReference type="Pfam" id="PF01368"/>
    </source>
</evidence>
<dbReference type="AlphaFoldDB" id="A0A1F5VEZ8"/>
<dbReference type="STRING" id="1817863.A2Y62_20650"/>
<dbReference type="InterPro" id="IPR001667">
    <property type="entry name" value="DDH_dom"/>
</dbReference>
<dbReference type="Pfam" id="PF01368">
    <property type="entry name" value="DHH"/>
    <property type="match status" value="1"/>
</dbReference>
<evidence type="ECO:0000259" key="2">
    <source>
        <dbReference type="Pfam" id="PF02272"/>
    </source>
</evidence>
<dbReference type="Pfam" id="PF02272">
    <property type="entry name" value="DHHA1"/>
    <property type="match status" value="1"/>
</dbReference>
<reference evidence="3 4" key="1">
    <citation type="journal article" date="2016" name="Nat. Commun.">
        <title>Thousands of microbial genomes shed light on interconnected biogeochemical processes in an aquifer system.</title>
        <authorList>
            <person name="Anantharaman K."/>
            <person name="Brown C.T."/>
            <person name="Hug L.A."/>
            <person name="Sharon I."/>
            <person name="Castelle C.J."/>
            <person name="Probst A.J."/>
            <person name="Thomas B.C."/>
            <person name="Singh A."/>
            <person name="Wilkins M.J."/>
            <person name="Karaoz U."/>
            <person name="Brodie E.L."/>
            <person name="Williams K.H."/>
            <person name="Hubbard S.S."/>
            <person name="Banfield J.F."/>
        </authorList>
    </citation>
    <scope>NUCLEOTIDE SEQUENCE [LARGE SCALE GENOMIC DNA]</scope>
</reference>
<proteinExistence type="predicted"/>
<dbReference type="InterPro" id="IPR003156">
    <property type="entry name" value="DHHA1_dom"/>
</dbReference>
<dbReference type="GO" id="GO:0003676">
    <property type="term" value="F:nucleic acid binding"/>
    <property type="evidence" value="ECO:0007669"/>
    <property type="project" value="InterPro"/>
</dbReference>
<feature type="domain" description="DHHA1" evidence="2">
    <location>
        <begin position="230"/>
        <end position="316"/>
    </location>
</feature>
<dbReference type="SUPFAM" id="SSF64182">
    <property type="entry name" value="DHH phosphoesterases"/>
    <property type="match status" value="1"/>
</dbReference>
<feature type="domain" description="DDH" evidence="1">
    <location>
        <begin position="18"/>
        <end position="155"/>
    </location>
</feature>
<gene>
    <name evidence="3" type="ORF">A2Y62_20650</name>
</gene>